<dbReference type="Proteomes" id="UP000275975">
    <property type="component" value="Unassembled WGS sequence"/>
</dbReference>
<sequence>MASIKELPRWEDEVYQIARGDKVEGGVGGIANMQAKTLAERTRYLKNVVESIPDYREFTFYKTENDPEGKLAGIAETHDGQLFRVAQGIDSENSFIYYRNDDGDAVPVAWQPGTELVKILSNLISDQEITHFLSFSIMGFLRWAIKMDAYTLMNLKSYTPQIPG</sequence>
<proteinExistence type="predicted"/>
<organism evidence="1 2">
    <name type="scientific">Klebsiella pneumoniae</name>
    <dbReference type="NCBI Taxonomy" id="573"/>
    <lineage>
        <taxon>Bacteria</taxon>
        <taxon>Pseudomonadati</taxon>
        <taxon>Pseudomonadota</taxon>
        <taxon>Gammaproteobacteria</taxon>
        <taxon>Enterobacterales</taxon>
        <taxon>Enterobacteriaceae</taxon>
        <taxon>Klebsiella/Raoultella group</taxon>
        <taxon>Klebsiella</taxon>
        <taxon>Klebsiella pneumoniae complex</taxon>
    </lineage>
</organism>
<evidence type="ECO:0000313" key="1">
    <source>
        <dbReference type="EMBL" id="RRF08844.1"/>
    </source>
</evidence>
<accession>A0ABD7JHM7</accession>
<evidence type="ECO:0000313" key="2">
    <source>
        <dbReference type="Proteomes" id="UP000275975"/>
    </source>
</evidence>
<reference evidence="1 2" key="1">
    <citation type="journal article" date="2019" name="Antimicrob. Agents Chemother.">
        <title>Applying Rapid Whole Genome Sequencing to Predict Phenotypic Antimicrobial Susceptibility Testing Results Among Carbapenem-Resistant Klebsiella pneumoniae Clinical Isolates.</title>
        <authorList>
            <person name="Tamma P.D."/>
            <person name="Fan Y."/>
            <person name="Bergman Y."/>
            <person name="Pertea G."/>
            <person name="Kazmi A."/>
            <person name="Lewis S."/>
            <person name="Carroll K.C."/>
            <person name="Schatz M.C."/>
            <person name="Timp W."/>
            <person name="Simner P.J."/>
        </authorList>
    </citation>
    <scope>NUCLEOTIDE SEQUENCE [LARGE SCALE GENOMIC DNA]</scope>
    <source>
        <strain evidence="1 2">KLPN_104</strain>
    </source>
</reference>
<gene>
    <name evidence="1" type="ORF">EAO17_23000</name>
</gene>
<dbReference type="EMBL" id="RDAM01000001">
    <property type="protein sequence ID" value="RRF08844.1"/>
    <property type="molecule type" value="Genomic_DNA"/>
</dbReference>
<protein>
    <submittedName>
        <fullName evidence="1">Uncharacterized protein</fullName>
    </submittedName>
</protein>
<name>A0ABD7JHM7_KLEPN</name>
<dbReference type="AlphaFoldDB" id="A0ABD7JHM7"/>
<comment type="caution">
    <text evidence="1">The sequence shown here is derived from an EMBL/GenBank/DDBJ whole genome shotgun (WGS) entry which is preliminary data.</text>
</comment>